<reference evidence="3 4" key="1">
    <citation type="journal article" date="2012" name="J. Bacteriol.">
        <title>Draft Genome Sequences of Four Axenic Mycoplasma genitalium Strains Isolated from Denmark, Japan, and Australia.</title>
        <authorList>
            <person name="McGowin C.L."/>
            <person name="Ma L."/>
            <person name="Jensen J.S."/>
            <person name="Mancuso M.M."/>
            <person name="Hamasuna R."/>
            <person name="Adegboye D."/>
            <person name="Martin D.H."/>
        </authorList>
    </citation>
    <scope>NUCLEOTIDE SEQUENCE [LARGE SCALE GENOMIC DNA]</scope>
    <source>
        <strain evidence="3 4">M6320</strain>
    </source>
</reference>
<dbReference type="RefSeq" id="WP_014894447.1">
    <property type="nucleotide sequence ID" value="NC_018497.1"/>
</dbReference>
<protein>
    <submittedName>
        <fullName evidence="3">Uncharacterized protein</fullName>
    </submittedName>
</protein>
<proteinExistence type="predicted"/>
<dbReference type="EMBL" id="CP003772">
    <property type="protein sequence ID" value="AFQ04094.1"/>
    <property type="molecule type" value="Genomic_DNA"/>
</dbReference>
<evidence type="ECO:0000256" key="1">
    <source>
        <dbReference type="SAM" id="Coils"/>
    </source>
</evidence>
<accession>A0ABC7ZIU2</accession>
<keyword evidence="1" id="KW-0175">Coiled coil</keyword>
<dbReference type="AlphaFoldDB" id="A0ABC7ZIU2"/>
<feature type="region of interest" description="Disordered" evidence="2">
    <location>
        <begin position="284"/>
        <end position="340"/>
    </location>
</feature>
<dbReference type="KEGG" id="mgx:CM1_01620"/>
<sequence length="340" mass="39648">MNNFDYYRDFDDFQRRETINFFLAKFPFASKAQLDVFLEQAKTAYVKLRTSNPKNVDWNQMLVLLLKKFGPEARSEKERLKRVLSLQEQLKVRLEGEINRQVQQNSELFSQLKQSESEIIQMQQLVEAKEHQIEALNKQLHAIKEANKKLIEEHESINVEELLKEYEVQCNEAIYKRDQHIQTVFEDKLALKDGEISETQSLLKTAEKEKQALKKAYKLVVNSLQKHQKLTTEIEIDFTKLDEIIATIFDETKNPKTGFTNFIKQFEKTKAKLTKKIAEITKLDHSTPTNYQQETPASQQQLDQENEPIKPSKKSNSSSLPRGTTQPKSNSINRVSKLID</sequence>
<name>A0ABC7ZIU2_MYCGT</name>
<evidence type="ECO:0000313" key="3">
    <source>
        <dbReference type="EMBL" id="AFQ04094.1"/>
    </source>
</evidence>
<evidence type="ECO:0000313" key="4">
    <source>
        <dbReference type="Proteomes" id="UP000005254"/>
    </source>
</evidence>
<organism evidence="3 4">
    <name type="scientific">Mycoplasmoides genitalium M6320</name>
    <dbReference type="NCBI Taxonomy" id="662945"/>
    <lineage>
        <taxon>Bacteria</taxon>
        <taxon>Bacillati</taxon>
        <taxon>Mycoplasmatota</taxon>
        <taxon>Mycoplasmoidales</taxon>
        <taxon>Mycoplasmoidaceae</taxon>
        <taxon>Mycoplasmoides</taxon>
    </lineage>
</organism>
<dbReference type="Proteomes" id="UP000005254">
    <property type="component" value="Chromosome"/>
</dbReference>
<feature type="coiled-coil region" evidence="1">
    <location>
        <begin position="196"/>
        <end position="223"/>
    </location>
</feature>
<evidence type="ECO:0000256" key="2">
    <source>
        <dbReference type="SAM" id="MobiDB-lite"/>
    </source>
</evidence>
<feature type="coiled-coil region" evidence="1">
    <location>
        <begin position="77"/>
        <end position="160"/>
    </location>
</feature>
<gene>
    <name evidence="3" type="ORF">CM1_01620</name>
</gene>
<feature type="compositionally biased region" description="Polar residues" evidence="2">
    <location>
        <begin position="286"/>
        <end position="303"/>
    </location>
</feature>
<feature type="compositionally biased region" description="Polar residues" evidence="2">
    <location>
        <begin position="320"/>
        <end position="334"/>
    </location>
</feature>